<dbReference type="PANTHER" id="PTHR43539:SF9">
    <property type="entry name" value="INDOLE-3-PYRUVATE MONOOXYGENASE YUCCA11-RELATED"/>
    <property type="match status" value="1"/>
</dbReference>
<evidence type="ECO:0000313" key="8">
    <source>
        <dbReference type="EMBL" id="KAK8940893.1"/>
    </source>
</evidence>
<dbReference type="Proteomes" id="UP001418222">
    <property type="component" value="Unassembled WGS sequence"/>
</dbReference>
<dbReference type="PRINTS" id="PR00469">
    <property type="entry name" value="PNDRDTASEII"/>
</dbReference>
<name>A0AAP0BJP5_9ASPA</name>
<dbReference type="AlphaFoldDB" id="A0AAP0BJP5"/>
<evidence type="ECO:0000256" key="4">
    <source>
        <dbReference type="ARBA" id="ARBA00023002"/>
    </source>
</evidence>
<dbReference type="Gene3D" id="3.50.50.60">
    <property type="entry name" value="FAD/NAD(P)-binding domain"/>
    <property type="match status" value="1"/>
</dbReference>
<keyword evidence="7" id="KW-0472">Membrane</keyword>
<comment type="catalytic activity">
    <reaction evidence="5">
        <text>indole-3-pyruvate + NADPH + O2 + H(+) = (indol-3-yl)acetate + CO2 + NADP(+) + H2O</text>
        <dbReference type="Rhea" id="RHEA:34331"/>
        <dbReference type="ChEBI" id="CHEBI:15377"/>
        <dbReference type="ChEBI" id="CHEBI:15378"/>
        <dbReference type="ChEBI" id="CHEBI:15379"/>
        <dbReference type="ChEBI" id="CHEBI:16526"/>
        <dbReference type="ChEBI" id="CHEBI:17640"/>
        <dbReference type="ChEBI" id="CHEBI:30854"/>
        <dbReference type="ChEBI" id="CHEBI:57783"/>
        <dbReference type="ChEBI" id="CHEBI:58349"/>
        <dbReference type="EC" id="1.14.13.168"/>
    </reaction>
</comment>
<dbReference type="PANTHER" id="PTHR43539">
    <property type="entry name" value="FLAVIN-BINDING MONOOXYGENASE-LIKE PROTEIN (AFU_ORTHOLOGUE AFUA_4G09220)"/>
    <property type="match status" value="1"/>
</dbReference>
<protein>
    <recommendedName>
        <fullName evidence="6">Flavin-containing monooxygenase</fullName>
        <ecNumber evidence="6">1.-.-.-</ecNumber>
    </recommendedName>
</protein>
<dbReference type="GO" id="GO:0004499">
    <property type="term" value="F:N,N-dimethylaniline monooxygenase activity"/>
    <property type="evidence" value="ECO:0007669"/>
    <property type="project" value="InterPro"/>
</dbReference>
<dbReference type="GO" id="GO:0050661">
    <property type="term" value="F:NADP binding"/>
    <property type="evidence" value="ECO:0007669"/>
    <property type="project" value="InterPro"/>
</dbReference>
<comment type="similarity">
    <text evidence="1 6">Belongs to the FMO family.</text>
</comment>
<dbReference type="Pfam" id="PF00743">
    <property type="entry name" value="FMO-like"/>
    <property type="match status" value="1"/>
</dbReference>
<evidence type="ECO:0000313" key="9">
    <source>
        <dbReference type="Proteomes" id="UP001418222"/>
    </source>
</evidence>
<evidence type="ECO:0000256" key="7">
    <source>
        <dbReference type="SAM" id="Phobius"/>
    </source>
</evidence>
<keyword evidence="7" id="KW-0812">Transmembrane</keyword>
<keyword evidence="4 6" id="KW-0560">Oxidoreductase</keyword>
<reference evidence="8 9" key="1">
    <citation type="journal article" date="2022" name="Nat. Plants">
        <title>Genomes of leafy and leafless Platanthera orchids illuminate the evolution of mycoheterotrophy.</title>
        <authorList>
            <person name="Li M.H."/>
            <person name="Liu K.W."/>
            <person name="Li Z."/>
            <person name="Lu H.C."/>
            <person name="Ye Q.L."/>
            <person name="Zhang D."/>
            <person name="Wang J.Y."/>
            <person name="Li Y.F."/>
            <person name="Zhong Z.M."/>
            <person name="Liu X."/>
            <person name="Yu X."/>
            <person name="Liu D.K."/>
            <person name="Tu X.D."/>
            <person name="Liu B."/>
            <person name="Hao Y."/>
            <person name="Liao X.Y."/>
            <person name="Jiang Y.T."/>
            <person name="Sun W.H."/>
            <person name="Chen J."/>
            <person name="Chen Y.Q."/>
            <person name="Ai Y."/>
            <person name="Zhai J.W."/>
            <person name="Wu S.S."/>
            <person name="Zhou Z."/>
            <person name="Hsiao Y.Y."/>
            <person name="Wu W.L."/>
            <person name="Chen Y.Y."/>
            <person name="Lin Y.F."/>
            <person name="Hsu J.L."/>
            <person name="Li C.Y."/>
            <person name="Wang Z.W."/>
            <person name="Zhao X."/>
            <person name="Zhong W.Y."/>
            <person name="Ma X.K."/>
            <person name="Ma L."/>
            <person name="Huang J."/>
            <person name="Chen G.Z."/>
            <person name="Huang M.Z."/>
            <person name="Huang L."/>
            <person name="Peng D.H."/>
            <person name="Luo Y.B."/>
            <person name="Zou S.Q."/>
            <person name="Chen S.P."/>
            <person name="Lan S."/>
            <person name="Tsai W.C."/>
            <person name="Van de Peer Y."/>
            <person name="Liu Z.J."/>
        </authorList>
    </citation>
    <scope>NUCLEOTIDE SEQUENCE [LARGE SCALE GENOMIC DNA]</scope>
    <source>
        <strain evidence="8">Lor287</strain>
    </source>
</reference>
<evidence type="ECO:0000256" key="6">
    <source>
        <dbReference type="RuleBase" id="RU361177"/>
    </source>
</evidence>
<keyword evidence="6 8" id="KW-0503">Monooxygenase</keyword>
<dbReference type="InterPro" id="IPR020946">
    <property type="entry name" value="Flavin_mOase-like"/>
</dbReference>
<gene>
    <name evidence="8" type="primary">YUC10</name>
    <name evidence="8" type="ORF">KSP39_PZI010369</name>
</gene>
<dbReference type="EC" id="1.-.-.-" evidence="6"/>
<comment type="cofactor">
    <cofactor evidence="6">
        <name>FAD</name>
        <dbReference type="ChEBI" id="CHEBI:57692"/>
    </cofactor>
</comment>
<evidence type="ECO:0000256" key="2">
    <source>
        <dbReference type="ARBA" id="ARBA00022630"/>
    </source>
</evidence>
<evidence type="ECO:0000256" key="1">
    <source>
        <dbReference type="ARBA" id="ARBA00009183"/>
    </source>
</evidence>
<dbReference type="InterPro" id="IPR050982">
    <property type="entry name" value="Auxin_biosynth/cation_transpt"/>
</dbReference>
<sequence length="415" mass="45658">MEGMEEEEARRRVIIIGAGPAGLATAACLSVLSIPFRVLEREDCTASLWRRRAYDRLKLHLAKQFCELPHMPHPAGTPTYMPKDTFVRYLDDYAVKFGIRPNFGAAVESAVCREEDGKWAVTARNAATGEASEHVGGFLVVATGENSEPHVPKVDGLEEFAGEVLHSSEYKCGEKYGGKKVLVVGSGNSGMEIAYDLSNYGALTSICVRSEFHVVNKEMIHLGMFLLKYKMPLLLVDKIMLLLCKINYGDLSKFGIVRPKAGPFLLKATAGKTPAIDVGTVGKIKAGEIQVLPGISTIEGNCLRFTNGVTHYFDTILFATGYTSAANRWLKDKNHFLNEKGLPSRRFPNHWKGENGLYSAGLASRGLEGIAGDARLIANDICMTLRNTRAMEKPGYYKLRKEGENSKMNFAPKVE</sequence>
<keyword evidence="3 6" id="KW-0274">FAD</keyword>
<keyword evidence="7" id="KW-1133">Transmembrane helix</keyword>
<dbReference type="SUPFAM" id="SSF51905">
    <property type="entry name" value="FAD/NAD(P)-binding domain"/>
    <property type="match status" value="2"/>
</dbReference>
<evidence type="ECO:0000256" key="5">
    <source>
        <dbReference type="ARBA" id="ARBA00047707"/>
    </source>
</evidence>
<dbReference type="InterPro" id="IPR036188">
    <property type="entry name" value="FAD/NAD-bd_sf"/>
</dbReference>
<dbReference type="PRINTS" id="PR00368">
    <property type="entry name" value="FADPNR"/>
</dbReference>
<organism evidence="8 9">
    <name type="scientific">Platanthera zijinensis</name>
    <dbReference type="NCBI Taxonomy" id="2320716"/>
    <lineage>
        <taxon>Eukaryota</taxon>
        <taxon>Viridiplantae</taxon>
        <taxon>Streptophyta</taxon>
        <taxon>Embryophyta</taxon>
        <taxon>Tracheophyta</taxon>
        <taxon>Spermatophyta</taxon>
        <taxon>Magnoliopsida</taxon>
        <taxon>Liliopsida</taxon>
        <taxon>Asparagales</taxon>
        <taxon>Orchidaceae</taxon>
        <taxon>Orchidoideae</taxon>
        <taxon>Orchideae</taxon>
        <taxon>Orchidinae</taxon>
        <taxon>Platanthera</taxon>
    </lineage>
</organism>
<accession>A0AAP0BJP5</accession>
<dbReference type="EMBL" id="JBBWWQ010000008">
    <property type="protein sequence ID" value="KAK8940893.1"/>
    <property type="molecule type" value="Genomic_DNA"/>
</dbReference>
<keyword evidence="2 6" id="KW-0285">Flavoprotein</keyword>
<feature type="transmembrane region" description="Helical" evidence="7">
    <location>
        <begin position="12"/>
        <end position="36"/>
    </location>
</feature>
<keyword evidence="9" id="KW-1185">Reference proteome</keyword>
<evidence type="ECO:0000256" key="3">
    <source>
        <dbReference type="ARBA" id="ARBA00022827"/>
    </source>
</evidence>
<dbReference type="GO" id="GO:0103075">
    <property type="term" value="F:indole-3-pyruvate monooxygenase activity"/>
    <property type="evidence" value="ECO:0007669"/>
    <property type="project" value="UniProtKB-EC"/>
</dbReference>
<dbReference type="GO" id="GO:0050660">
    <property type="term" value="F:flavin adenine dinucleotide binding"/>
    <property type="evidence" value="ECO:0007669"/>
    <property type="project" value="InterPro"/>
</dbReference>
<proteinExistence type="inferred from homology"/>
<comment type="caution">
    <text evidence="8">The sequence shown here is derived from an EMBL/GenBank/DDBJ whole genome shotgun (WGS) entry which is preliminary data.</text>
</comment>